<keyword evidence="3" id="KW-1185">Reference proteome</keyword>
<protein>
    <submittedName>
        <fullName evidence="2">Uncharacterized protein</fullName>
    </submittedName>
</protein>
<evidence type="ECO:0000313" key="3">
    <source>
        <dbReference type="Proteomes" id="UP000004367"/>
    </source>
</evidence>
<dbReference type="Proteomes" id="UP000004367">
    <property type="component" value="Unassembled WGS sequence"/>
</dbReference>
<dbReference type="EMBL" id="BAFE01000061">
    <property type="protein sequence ID" value="GAB48856.1"/>
    <property type="molecule type" value="Genomic_DNA"/>
</dbReference>
<accession>H5USZ8</accession>
<evidence type="ECO:0000313" key="2">
    <source>
        <dbReference type="EMBL" id="GAB48856.1"/>
    </source>
</evidence>
<feature type="compositionally biased region" description="Basic and acidic residues" evidence="1">
    <location>
        <begin position="49"/>
        <end position="58"/>
    </location>
</feature>
<feature type="region of interest" description="Disordered" evidence="1">
    <location>
        <begin position="1"/>
        <end position="58"/>
    </location>
</feature>
<name>H5USZ8_9MICO</name>
<dbReference type="STRING" id="1089455.MOPEL_083_00610"/>
<feature type="compositionally biased region" description="Basic and acidic residues" evidence="1">
    <location>
        <begin position="1"/>
        <end position="29"/>
    </location>
</feature>
<comment type="caution">
    <text evidence="2">The sequence shown here is derived from an EMBL/GenBank/DDBJ whole genome shotgun (WGS) entry which is preliminary data.</text>
</comment>
<reference evidence="2 3" key="1">
    <citation type="submission" date="2012-02" db="EMBL/GenBank/DDBJ databases">
        <title>Whole genome shotgun sequence of Mobilicoccus pelagius NBRC 104925.</title>
        <authorList>
            <person name="Yoshida Y."/>
            <person name="Hosoyama A."/>
            <person name="Tsuchikane K."/>
            <person name="Katsumata H."/>
            <person name="Yamazaki S."/>
            <person name="Fujita N."/>
        </authorList>
    </citation>
    <scope>NUCLEOTIDE SEQUENCE [LARGE SCALE GENOMIC DNA]</scope>
    <source>
        <strain evidence="2 3">NBRC 104925</strain>
    </source>
</reference>
<dbReference type="AlphaFoldDB" id="H5USZ8"/>
<organism evidence="2 3">
    <name type="scientific">Mobilicoccus pelagius NBRC 104925</name>
    <dbReference type="NCBI Taxonomy" id="1089455"/>
    <lineage>
        <taxon>Bacteria</taxon>
        <taxon>Bacillati</taxon>
        <taxon>Actinomycetota</taxon>
        <taxon>Actinomycetes</taxon>
        <taxon>Micrococcales</taxon>
        <taxon>Dermatophilaceae</taxon>
        <taxon>Mobilicoccus</taxon>
    </lineage>
</organism>
<gene>
    <name evidence="2" type="ORF">MOPEL_083_00610</name>
</gene>
<sequence>MTLPPEERVPHRPADERELVTGRGERGTEITEQGQYGREPAGGLAQEGIEVRGHEAQA</sequence>
<proteinExistence type="predicted"/>
<evidence type="ECO:0000256" key="1">
    <source>
        <dbReference type="SAM" id="MobiDB-lite"/>
    </source>
</evidence>